<evidence type="ECO:0000313" key="1">
    <source>
        <dbReference type="EMBL" id="PVU77183.1"/>
    </source>
</evidence>
<name>A0A2T9XAS4_9CREN</name>
<dbReference type="Proteomes" id="UP000245638">
    <property type="component" value="Unassembled WGS sequence"/>
</dbReference>
<dbReference type="AlphaFoldDB" id="A0A2T9XAS4"/>
<evidence type="ECO:0000313" key="2">
    <source>
        <dbReference type="Proteomes" id="UP000245638"/>
    </source>
</evidence>
<sequence>MIIKPCYKLQYFVKLILPNGTIEEWLDSHSDLILPKIIQINDTRYILNEQNNIIEILGCRILCPKYDVYYLVKLILPNGTIEEWIKKDCVIILPQYIYISSYERYVLNSTQFVIVHSPLVIQPEYIKQYLVKINGISYWYNEGAKLLIKIVTTPFFIVKWVGNIKVSNGETIIVN</sequence>
<proteinExistence type="predicted"/>
<feature type="non-terminal residue" evidence="1">
    <location>
        <position position="175"/>
    </location>
</feature>
<dbReference type="EMBL" id="QEFD01000045">
    <property type="protein sequence ID" value="PVU77183.1"/>
    <property type="molecule type" value="Genomic_DNA"/>
</dbReference>
<comment type="caution">
    <text evidence="1">The sequence shown here is derived from an EMBL/GenBank/DDBJ whole genome shotgun (WGS) entry which is preliminary data.</text>
</comment>
<organism evidence="1 2">
    <name type="scientific">Acidianus hospitalis</name>
    <dbReference type="NCBI Taxonomy" id="563177"/>
    <lineage>
        <taxon>Archaea</taxon>
        <taxon>Thermoproteota</taxon>
        <taxon>Thermoprotei</taxon>
        <taxon>Sulfolobales</taxon>
        <taxon>Sulfolobaceae</taxon>
        <taxon>Acidianus</taxon>
    </lineage>
</organism>
<reference evidence="1 2" key="1">
    <citation type="journal article" date="2015" name="Appl. Environ. Microbiol.">
        <title>Nanoarchaeota, Their Sulfolobales Host, and Nanoarchaeota Virus Distribution across Yellowstone National Park Hot Springs.</title>
        <authorList>
            <person name="Munson-McGee J.H."/>
            <person name="Field E.K."/>
            <person name="Bateson M."/>
            <person name="Rooney C."/>
            <person name="Stepanauskas R."/>
            <person name="Young M.J."/>
        </authorList>
    </citation>
    <scope>NUCLEOTIDE SEQUENCE [LARGE SCALE GENOMIC DNA]</scope>
    <source>
        <strain evidence="1">SCGC AC-742_N10</strain>
    </source>
</reference>
<accession>A0A2T9XAS4</accession>
<protein>
    <submittedName>
        <fullName evidence="1">Uncharacterized protein</fullName>
    </submittedName>
</protein>
<gene>
    <name evidence="1" type="ORF">DDW13_01315</name>
</gene>